<sequence>MFRRVLLALSTFAILLSAESRPTAVTHEEHRLEPRAVPFSPVIVPVSEPAMLLGRHYQVVKRDPSPLSLPSSVASQLAKAKGEAPPVPSAAPMKRSDVPMPRYVYERDASDTNYLSNVGPAPAAYPGYKPYDTPPPPASNSTANAAPDGGASHSPDDKKGIDGSERKGTAKTKGVTSKTYKSKDTKKHKSA</sequence>
<dbReference type="KEGG" id="pco:PHACADRAFT_257182"/>
<protein>
    <submittedName>
        <fullName evidence="3">Uncharacterized protein</fullName>
    </submittedName>
</protein>
<feature type="chain" id="PRO_5003885213" evidence="2">
    <location>
        <begin position="21"/>
        <end position="191"/>
    </location>
</feature>
<dbReference type="EMBL" id="JH930472">
    <property type="protein sequence ID" value="EKM56108.1"/>
    <property type="molecule type" value="Genomic_DNA"/>
</dbReference>
<dbReference type="OrthoDB" id="10505587at2759"/>
<reference evidence="3 4" key="1">
    <citation type="journal article" date="2012" name="BMC Genomics">
        <title>Comparative genomics of the white-rot fungi, Phanerochaete carnosa and P. chrysosporium, to elucidate the genetic basis of the distinct wood types they colonize.</title>
        <authorList>
            <person name="Suzuki H."/>
            <person name="MacDonald J."/>
            <person name="Syed K."/>
            <person name="Salamov A."/>
            <person name="Hori C."/>
            <person name="Aerts A."/>
            <person name="Henrissat B."/>
            <person name="Wiebenga A."/>
            <person name="vanKuyk P.A."/>
            <person name="Barry K."/>
            <person name="Lindquist E."/>
            <person name="LaButti K."/>
            <person name="Lapidus A."/>
            <person name="Lucas S."/>
            <person name="Coutinho P."/>
            <person name="Gong Y."/>
            <person name="Samejima M."/>
            <person name="Mahadevan R."/>
            <person name="Abou-Zaid M."/>
            <person name="de Vries R.P."/>
            <person name="Igarashi K."/>
            <person name="Yadav J.S."/>
            <person name="Grigoriev I.V."/>
            <person name="Master E.R."/>
        </authorList>
    </citation>
    <scope>NUCLEOTIDE SEQUENCE [LARGE SCALE GENOMIC DNA]</scope>
    <source>
        <strain evidence="3 4">HHB-10118-sp</strain>
    </source>
</reference>
<gene>
    <name evidence="3" type="ORF">PHACADRAFT_257182</name>
</gene>
<feature type="region of interest" description="Disordered" evidence="1">
    <location>
        <begin position="63"/>
        <end position="101"/>
    </location>
</feature>
<dbReference type="HOGENOM" id="CLU_1421875_0_0_1"/>
<feature type="signal peptide" evidence="2">
    <location>
        <begin position="1"/>
        <end position="20"/>
    </location>
</feature>
<accession>K5VX09</accession>
<evidence type="ECO:0000313" key="4">
    <source>
        <dbReference type="Proteomes" id="UP000008370"/>
    </source>
</evidence>
<proteinExistence type="predicted"/>
<dbReference type="RefSeq" id="XP_007396406.1">
    <property type="nucleotide sequence ID" value="XM_007396344.1"/>
</dbReference>
<feature type="region of interest" description="Disordered" evidence="1">
    <location>
        <begin position="126"/>
        <end position="191"/>
    </location>
</feature>
<organism evidence="3 4">
    <name type="scientific">Phanerochaete carnosa (strain HHB-10118-sp)</name>
    <name type="common">White-rot fungus</name>
    <name type="synonym">Peniophora carnosa</name>
    <dbReference type="NCBI Taxonomy" id="650164"/>
    <lineage>
        <taxon>Eukaryota</taxon>
        <taxon>Fungi</taxon>
        <taxon>Dikarya</taxon>
        <taxon>Basidiomycota</taxon>
        <taxon>Agaricomycotina</taxon>
        <taxon>Agaricomycetes</taxon>
        <taxon>Polyporales</taxon>
        <taxon>Phanerochaetaceae</taxon>
        <taxon>Phanerochaete</taxon>
    </lineage>
</organism>
<dbReference type="InParanoid" id="K5VX09"/>
<dbReference type="AlphaFoldDB" id="K5VX09"/>
<dbReference type="GeneID" id="18916781"/>
<name>K5VX09_PHACS</name>
<evidence type="ECO:0000313" key="3">
    <source>
        <dbReference type="EMBL" id="EKM56108.1"/>
    </source>
</evidence>
<evidence type="ECO:0000256" key="2">
    <source>
        <dbReference type="SAM" id="SignalP"/>
    </source>
</evidence>
<evidence type="ECO:0000256" key="1">
    <source>
        <dbReference type="SAM" id="MobiDB-lite"/>
    </source>
</evidence>
<keyword evidence="2" id="KW-0732">Signal</keyword>
<dbReference type="Proteomes" id="UP000008370">
    <property type="component" value="Unassembled WGS sequence"/>
</dbReference>
<keyword evidence="4" id="KW-1185">Reference proteome</keyword>
<feature type="compositionally biased region" description="Basic and acidic residues" evidence="1">
    <location>
        <begin position="154"/>
        <end position="168"/>
    </location>
</feature>